<evidence type="ECO:0000256" key="3">
    <source>
        <dbReference type="ARBA" id="ARBA00022729"/>
    </source>
</evidence>
<dbReference type="PANTHER" id="PTHR12815">
    <property type="entry name" value="SORTING AND ASSEMBLY MACHINERY SAMM50 PROTEIN FAMILY MEMBER"/>
    <property type="match status" value="1"/>
</dbReference>
<feature type="domain" description="POTRA" evidence="8">
    <location>
        <begin position="99"/>
        <end position="170"/>
    </location>
</feature>
<dbReference type="Proteomes" id="UP000198896">
    <property type="component" value="Unassembled WGS sequence"/>
</dbReference>
<feature type="signal peptide" evidence="7">
    <location>
        <begin position="1"/>
        <end position="25"/>
    </location>
</feature>
<dbReference type="Gene3D" id="2.40.160.50">
    <property type="entry name" value="membrane protein fhac: a member of the omp85/tpsb transporter family"/>
    <property type="match status" value="1"/>
</dbReference>
<feature type="region of interest" description="Disordered" evidence="6">
    <location>
        <begin position="43"/>
        <end position="82"/>
    </location>
</feature>
<keyword evidence="3 7" id="KW-0732">Signal</keyword>
<dbReference type="Pfam" id="PF07244">
    <property type="entry name" value="POTRA"/>
    <property type="match status" value="3"/>
</dbReference>
<dbReference type="InterPro" id="IPR034746">
    <property type="entry name" value="POTRA"/>
</dbReference>
<evidence type="ECO:0000256" key="2">
    <source>
        <dbReference type="ARBA" id="ARBA00022692"/>
    </source>
</evidence>
<dbReference type="STRING" id="1123323.SAMN05216245_11143"/>
<dbReference type="Gene3D" id="3.10.20.310">
    <property type="entry name" value="membrane protein fhac"/>
    <property type="match status" value="3"/>
</dbReference>
<evidence type="ECO:0000256" key="4">
    <source>
        <dbReference type="ARBA" id="ARBA00023136"/>
    </source>
</evidence>
<dbReference type="InterPro" id="IPR010827">
    <property type="entry name" value="BamA/TamA_POTRA"/>
</dbReference>
<evidence type="ECO:0000256" key="5">
    <source>
        <dbReference type="ARBA" id="ARBA00023237"/>
    </source>
</evidence>
<dbReference type="InterPro" id="IPR000184">
    <property type="entry name" value="Bac_surfAg_D15"/>
</dbReference>
<feature type="domain" description="POTRA" evidence="8">
    <location>
        <begin position="171"/>
        <end position="245"/>
    </location>
</feature>
<evidence type="ECO:0000313" key="9">
    <source>
        <dbReference type="EMBL" id="SFE63985.1"/>
    </source>
</evidence>
<proteinExistence type="predicted"/>
<evidence type="ECO:0000256" key="1">
    <source>
        <dbReference type="ARBA" id="ARBA00004370"/>
    </source>
</evidence>
<comment type="subcellular location">
    <subcellularLocation>
        <location evidence="1">Membrane</location>
    </subcellularLocation>
</comment>
<dbReference type="Pfam" id="PF01103">
    <property type="entry name" value="Omp85"/>
    <property type="match status" value="1"/>
</dbReference>
<dbReference type="GO" id="GO:0019867">
    <property type="term" value="C:outer membrane"/>
    <property type="evidence" value="ECO:0007669"/>
    <property type="project" value="InterPro"/>
</dbReference>
<evidence type="ECO:0000256" key="6">
    <source>
        <dbReference type="SAM" id="MobiDB-lite"/>
    </source>
</evidence>
<protein>
    <submittedName>
        <fullName evidence="9">Beta-barrel assembly machine subunit BamA</fullName>
    </submittedName>
</protein>
<sequence>MKHALGKQLTVSLMATLLVAGPVFAETTTTVSDSIGLKKKPVATTGEDKAAQTRGGGTAGSAAVRTNPLNLPPASRPVPGQNIGVQEEADSELAPYLNKTLTKISVEGNEEIPSEDILKVTYSKPGLPLTEEDISRDIQAIYGMGWFYEIRPSFQTVPEGVQVTYHVLENPRFDHLEVTGNTKISTEKIRQIVNLPKGKIVNVRDSNKKLGFVEEQYKRDGYILARITDVGFMPGGILAIKINEGIVEDFKVKGNVKTKDKVILREIRLKKGEPFNSALARRSLNRIQNLGFFEDVNMKLNPGRQPNAVEMEIDVVEMNTGTFGIGAGYSDADGFVGMISVGDKNLRGTGDSILFRWEFGGEDNKNYEISYRKPWLDKKETSLGVTLYDLTHEYADYDRQGDEIARYDKKRVGQEMTLGRPQGEFVRHAITLKHREDKYVKQIKGYSMQYYEDSFDKQISDPKGKYHQFEGKWPATARERRDENFGTTNSITYTRVYDSRDNIYDPHAGKRNSYSLELAGLGGDFTFEKITVDYRYYLPLPKNRVLAFDLSAGYAWGDLPLSQRFSIGGADTLRGYKDDQFRGNSMLRGTAEYRFPIRKKIQGALFYDIGYAWDKRDQSAFDLGLLESGYGIGLRINSPLGPIKLDWGKGKQRSRFHFSFGGQF</sequence>
<evidence type="ECO:0000313" key="10">
    <source>
        <dbReference type="Proteomes" id="UP000198896"/>
    </source>
</evidence>
<dbReference type="AlphaFoldDB" id="A0A1I2C706"/>
<dbReference type="PANTHER" id="PTHR12815:SF47">
    <property type="entry name" value="TRANSLOCATION AND ASSEMBLY MODULE SUBUNIT TAMA"/>
    <property type="match status" value="1"/>
</dbReference>
<gene>
    <name evidence="9" type="ORF">SAMN05216245_11143</name>
</gene>
<dbReference type="InterPro" id="IPR039910">
    <property type="entry name" value="D15-like"/>
</dbReference>
<dbReference type="EMBL" id="FONL01000011">
    <property type="protein sequence ID" value="SFE63985.1"/>
    <property type="molecule type" value="Genomic_DNA"/>
</dbReference>
<keyword evidence="5" id="KW-0998">Cell outer membrane</keyword>
<evidence type="ECO:0000256" key="7">
    <source>
        <dbReference type="SAM" id="SignalP"/>
    </source>
</evidence>
<keyword evidence="4" id="KW-0472">Membrane</keyword>
<accession>A0A1I2C706</accession>
<feature type="chain" id="PRO_5011664121" evidence="7">
    <location>
        <begin position="26"/>
        <end position="664"/>
    </location>
</feature>
<dbReference type="PROSITE" id="PS51779">
    <property type="entry name" value="POTRA"/>
    <property type="match status" value="2"/>
</dbReference>
<reference evidence="9 10" key="1">
    <citation type="submission" date="2016-10" db="EMBL/GenBank/DDBJ databases">
        <authorList>
            <person name="de Groot N.N."/>
        </authorList>
    </citation>
    <scope>NUCLEOTIDE SEQUENCE [LARGE SCALE GENOMIC DNA]</scope>
    <source>
        <strain evidence="9 10">DSM 9236</strain>
    </source>
</reference>
<organism evidence="9 10">
    <name type="scientific">Succiniclasticum ruminis DSM 9236</name>
    <dbReference type="NCBI Taxonomy" id="1123323"/>
    <lineage>
        <taxon>Bacteria</taxon>
        <taxon>Bacillati</taxon>
        <taxon>Bacillota</taxon>
        <taxon>Negativicutes</taxon>
        <taxon>Acidaminococcales</taxon>
        <taxon>Acidaminococcaceae</taxon>
        <taxon>Succiniclasticum</taxon>
    </lineage>
</organism>
<evidence type="ECO:0000259" key="8">
    <source>
        <dbReference type="PROSITE" id="PS51779"/>
    </source>
</evidence>
<keyword evidence="10" id="KW-1185">Reference proteome</keyword>
<dbReference type="RefSeq" id="WP_245763684.1">
    <property type="nucleotide sequence ID" value="NZ_FONL01000011.1"/>
</dbReference>
<keyword evidence="2" id="KW-0812">Transmembrane</keyword>
<name>A0A1I2C706_9FIRM</name>